<dbReference type="AlphaFoldDB" id="A0A2Z4YLI8"/>
<dbReference type="EMBL" id="CP030761">
    <property type="protein sequence ID" value="AXA42330.1"/>
    <property type="molecule type" value="Genomic_DNA"/>
</dbReference>
<dbReference type="Proteomes" id="UP000251166">
    <property type="component" value="Plasmid unnamed1"/>
</dbReference>
<organism evidence="1 2">
    <name type="scientific">Rhizobium leguminosarum</name>
    <dbReference type="NCBI Taxonomy" id="384"/>
    <lineage>
        <taxon>Bacteria</taxon>
        <taxon>Pseudomonadati</taxon>
        <taxon>Pseudomonadota</taxon>
        <taxon>Alphaproteobacteria</taxon>
        <taxon>Hyphomicrobiales</taxon>
        <taxon>Rhizobiaceae</taxon>
        <taxon>Rhizobium/Agrobacterium group</taxon>
        <taxon>Rhizobium</taxon>
    </lineage>
</organism>
<accession>A0A2Z4YLI8</accession>
<gene>
    <name evidence="1" type="ORF">DLJ82_4769</name>
</gene>
<proteinExistence type="predicted"/>
<sequence>MVTCPVKHCAAAVAIALKGFEPSTRRLLVCSRGWGRRISAFAKDRDASMGFGRYLSKRGFI</sequence>
<keyword evidence="1" id="KW-0614">Plasmid</keyword>
<protein>
    <submittedName>
        <fullName evidence="1">Uncharacterized protein</fullName>
    </submittedName>
</protein>
<geneLocation type="plasmid" evidence="1 2">
    <name>unnamed1</name>
</geneLocation>
<evidence type="ECO:0000313" key="1">
    <source>
        <dbReference type="EMBL" id="AXA42330.1"/>
    </source>
</evidence>
<reference evidence="1 2" key="1">
    <citation type="submission" date="2018-07" db="EMBL/GenBank/DDBJ databases">
        <title>Rhizobium leguminosarum strain:ATCC 14479 Genome sequencing and assembly.</title>
        <authorList>
            <person name="Chakraborty R."/>
        </authorList>
    </citation>
    <scope>NUCLEOTIDE SEQUENCE [LARGE SCALE GENOMIC DNA]</scope>
    <source>
        <strain evidence="1 2">ATCC 14479</strain>
        <plasmid evidence="2">Plasmid unnamed1</plasmid>
    </source>
</reference>
<name>A0A2Z4YLI8_RHILE</name>
<evidence type="ECO:0000313" key="2">
    <source>
        <dbReference type="Proteomes" id="UP000251166"/>
    </source>
</evidence>